<evidence type="ECO:0000256" key="1">
    <source>
        <dbReference type="ARBA" id="ARBA00001164"/>
    </source>
</evidence>
<dbReference type="AlphaFoldDB" id="A0A934J596"/>
<dbReference type="InterPro" id="IPR001240">
    <property type="entry name" value="PRAI_dom"/>
</dbReference>
<dbReference type="Pfam" id="PF00697">
    <property type="entry name" value="PRAI"/>
    <property type="match status" value="2"/>
</dbReference>
<gene>
    <name evidence="9" type="primary">trpF</name>
    <name evidence="11" type="ORF">JFN88_20230</name>
</gene>
<sequence length="241" mass="25257">MTAEAGIKVKVCGFKDTNIIGQLDGLSINEVGFILAPSRRQVTPEQAGEMLRAVRMVRNDQGAPIQAVGVVVNASIEELKLILASAPLDVLQLHGQETPEFCAAVKQLGVKVWKVFSLSAEQSAGSTLAGDHLGDVSESELASASALALLAPYKDSIDGALIDTAGGGTGQPFDWSNIPAYREAAHSLGLPLYVAGGLHEGNVKELLGYGPDGVDVSSGVETDGVKDIVKIRAFVERVKRP</sequence>
<keyword evidence="5 9" id="KW-0028">Amino-acid biosynthesis</keyword>
<evidence type="ECO:0000256" key="5">
    <source>
        <dbReference type="ARBA" id="ARBA00022605"/>
    </source>
</evidence>
<protein>
    <recommendedName>
        <fullName evidence="4 9">N-(5'-phosphoribosyl)anthranilate isomerase</fullName>
        <shortName evidence="9">PRAI</shortName>
        <ecNumber evidence="3 9">5.3.1.24</ecNumber>
    </recommendedName>
</protein>
<keyword evidence="6 9" id="KW-0822">Tryptophan biosynthesis</keyword>
<dbReference type="GO" id="GO:0000162">
    <property type="term" value="P:L-tryptophan biosynthetic process"/>
    <property type="evidence" value="ECO:0007669"/>
    <property type="project" value="UniProtKB-UniRule"/>
</dbReference>
<dbReference type="EMBL" id="JAELUP010000103">
    <property type="protein sequence ID" value="MBJ6363539.1"/>
    <property type="molecule type" value="Genomic_DNA"/>
</dbReference>
<dbReference type="InterPro" id="IPR011060">
    <property type="entry name" value="RibuloseP-bd_barrel"/>
</dbReference>
<reference evidence="11" key="1">
    <citation type="submission" date="2020-12" db="EMBL/GenBank/DDBJ databases">
        <authorList>
            <person name="Huq M.A."/>
        </authorList>
    </citation>
    <scope>NUCLEOTIDE SEQUENCE</scope>
    <source>
        <strain evidence="11">MAHUQ-46</strain>
    </source>
</reference>
<evidence type="ECO:0000256" key="8">
    <source>
        <dbReference type="ARBA" id="ARBA00023235"/>
    </source>
</evidence>
<proteinExistence type="inferred from homology"/>
<evidence type="ECO:0000313" key="11">
    <source>
        <dbReference type="EMBL" id="MBJ6363539.1"/>
    </source>
</evidence>
<evidence type="ECO:0000256" key="2">
    <source>
        <dbReference type="ARBA" id="ARBA00004664"/>
    </source>
</evidence>
<accession>A0A934J596</accession>
<keyword evidence="7 9" id="KW-0057">Aromatic amino acid biosynthesis</keyword>
<dbReference type="PANTHER" id="PTHR42894:SF1">
    <property type="entry name" value="N-(5'-PHOSPHORIBOSYL)ANTHRANILATE ISOMERASE"/>
    <property type="match status" value="1"/>
</dbReference>
<comment type="pathway">
    <text evidence="2 9">Amino-acid biosynthesis; L-tryptophan biosynthesis; L-tryptophan from chorismate: step 3/5.</text>
</comment>
<feature type="domain" description="N-(5'phosphoribosyl) anthranilate isomerase (PRAI)" evidence="10">
    <location>
        <begin position="152"/>
        <end position="236"/>
    </location>
</feature>
<dbReference type="InterPro" id="IPR044643">
    <property type="entry name" value="TrpF_fam"/>
</dbReference>
<evidence type="ECO:0000256" key="4">
    <source>
        <dbReference type="ARBA" id="ARBA00022272"/>
    </source>
</evidence>
<dbReference type="PANTHER" id="PTHR42894">
    <property type="entry name" value="N-(5'-PHOSPHORIBOSYL)ANTHRANILATE ISOMERASE"/>
    <property type="match status" value="1"/>
</dbReference>
<evidence type="ECO:0000313" key="12">
    <source>
        <dbReference type="Proteomes" id="UP000640274"/>
    </source>
</evidence>
<evidence type="ECO:0000256" key="9">
    <source>
        <dbReference type="HAMAP-Rule" id="MF_00135"/>
    </source>
</evidence>
<comment type="catalytic activity">
    <reaction evidence="1 9">
        <text>N-(5-phospho-beta-D-ribosyl)anthranilate = 1-(2-carboxyphenylamino)-1-deoxy-D-ribulose 5-phosphate</text>
        <dbReference type="Rhea" id="RHEA:21540"/>
        <dbReference type="ChEBI" id="CHEBI:18277"/>
        <dbReference type="ChEBI" id="CHEBI:58613"/>
        <dbReference type="EC" id="5.3.1.24"/>
    </reaction>
</comment>
<dbReference type="EC" id="5.3.1.24" evidence="3 9"/>
<name>A0A934J596_9BACL</name>
<evidence type="ECO:0000256" key="6">
    <source>
        <dbReference type="ARBA" id="ARBA00022822"/>
    </source>
</evidence>
<dbReference type="HAMAP" id="MF_00135">
    <property type="entry name" value="PRAI"/>
    <property type="match status" value="1"/>
</dbReference>
<dbReference type="RefSeq" id="WP_199021074.1">
    <property type="nucleotide sequence ID" value="NZ_JAELUP010000103.1"/>
</dbReference>
<keyword evidence="8 9" id="KW-0413">Isomerase</keyword>
<feature type="domain" description="N-(5'phosphoribosyl) anthranilate isomerase (PRAI)" evidence="10">
    <location>
        <begin position="12"/>
        <end position="121"/>
    </location>
</feature>
<comment type="caution">
    <text evidence="11">The sequence shown here is derived from an EMBL/GenBank/DDBJ whole genome shotgun (WGS) entry which is preliminary data.</text>
</comment>
<dbReference type="Proteomes" id="UP000640274">
    <property type="component" value="Unassembled WGS sequence"/>
</dbReference>
<comment type="similarity">
    <text evidence="9">Belongs to the TrpF family.</text>
</comment>
<dbReference type="GO" id="GO:0004640">
    <property type="term" value="F:phosphoribosylanthranilate isomerase activity"/>
    <property type="evidence" value="ECO:0007669"/>
    <property type="project" value="UniProtKB-UniRule"/>
</dbReference>
<organism evidence="11 12">
    <name type="scientific">Paenibacillus roseus</name>
    <dbReference type="NCBI Taxonomy" id="2798579"/>
    <lineage>
        <taxon>Bacteria</taxon>
        <taxon>Bacillati</taxon>
        <taxon>Bacillota</taxon>
        <taxon>Bacilli</taxon>
        <taxon>Bacillales</taxon>
        <taxon>Paenibacillaceae</taxon>
        <taxon>Paenibacillus</taxon>
    </lineage>
</organism>
<evidence type="ECO:0000256" key="7">
    <source>
        <dbReference type="ARBA" id="ARBA00023141"/>
    </source>
</evidence>
<dbReference type="InterPro" id="IPR013785">
    <property type="entry name" value="Aldolase_TIM"/>
</dbReference>
<dbReference type="SUPFAM" id="SSF51366">
    <property type="entry name" value="Ribulose-phoshate binding barrel"/>
    <property type="match status" value="1"/>
</dbReference>
<dbReference type="CDD" id="cd00405">
    <property type="entry name" value="PRAI"/>
    <property type="match status" value="1"/>
</dbReference>
<evidence type="ECO:0000256" key="3">
    <source>
        <dbReference type="ARBA" id="ARBA00012572"/>
    </source>
</evidence>
<dbReference type="Gene3D" id="3.20.20.70">
    <property type="entry name" value="Aldolase class I"/>
    <property type="match status" value="1"/>
</dbReference>
<evidence type="ECO:0000259" key="10">
    <source>
        <dbReference type="Pfam" id="PF00697"/>
    </source>
</evidence>
<keyword evidence="12" id="KW-1185">Reference proteome</keyword>